<gene>
    <name evidence="8" type="ORF">F8153_06385</name>
</gene>
<dbReference type="OrthoDB" id="9761531at2"/>
<keyword evidence="2" id="KW-1003">Cell membrane</keyword>
<dbReference type="Proteomes" id="UP000465601">
    <property type="component" value="Unassembled WGS sequence"/>
</dbReference>
<evidence type="ECO:0000313" key="9">
    <source>
        <dbReference type="Proteomes" id="UP000465601"/>
    </source>
</evidence>
<evidence type="ECO:0000259" key="7">
    <source>
        <dbReference type="Pfam" id="PF03772"/>
    </source>
</evidence>
<dbReference type="InterPro" id="IPR004477">
    <property type="entry name" value="ComEC_N"/>
</dbReference>
<dbReference type="NCBIfam" id="TIGR00360">
    <property type="entry name" value="ComEC_N-term"/>
    <property type="match status" value="1"/>
</dbReference>
<reference evidence="8 9" key="1">
    <citation type="submission" date="2019-10" db="EMBL/GenBank/DDBJ databases">
        <title>Alkaliphilus serpentinus sp. nov. and Alkaliphilus pronyensis sp. nov., two novel anaerobic alkaliphilic species isolated from the serpentinized-hosted hydrothermal field of the Prony Bay (New Caledonia).</title>
        <authorList>
            <person name="Postec A."/>
        </authorList>
    </citation>
    <scope>NUCLEOTIDE SEQUENCE [LARGE SCALE GENOMIC DNA]</scope>
    <source>
        <strain evidence="8 9">LacT</strain>
    </source>
</reference>
<accession>A0A833HPG1</accession>
<protein>
    <submittedName>
        <fullName evidence="8">ComEC/Rec2 family competence protein</fullName>
    </submittedName>
</protein>
<feature type="transmembrane region" description="Helical" evidence="6">
    <location>
        <begin position="435"/>
        <end position="459"/>
    </location>
</feature>
<dbReference type="GO" id="GO:0005886">
    <property type="term" value="C:plasma membrane"/>
    <property type="evidence" value="ECO:0007669"/>
    <property type="project" value="UniProtKB-SubCell"/>
</dbReference>
<evidence type="ECO:0000256" key="4">
    <source>
        <dbReference type="ARBA" id="ARBA00022989"/>
    </source>
</evidence>
<dbReference type="EMBL" id="WBZB01000016">
    <property type="protein sequence ID" value="KAB3530733.1"/>
    <property type="molecule type" value="Genomic_DNA"/>
</dbReference>
<evidence type="ECO:0000256" key="3">
    <source>
        <dbReference type="ARBA" id="ARBA00022692"/>
    </source>
</evidence>
<dbReference type="PANTHER" id="PTHR30619:SF1">
    <property type="entry name" value="RECOMBINATION PROTEIN 2"/>
    <property type="match status" value="1"/>
</dbReference>
<proteinExistence type="predicted"/>
<feature type="transmembrane region" description="Helical" evidence="6">
    <location>
        <begin position="404"/>
        <end position="429"/>
    </location>
</feature>
<keyword evidence="4 6" id="KW-1133">Transmembrane helix</keyword>
<feature type="transmembrane region" description="Helical" evidence="6">
    <location>
        <begin position="331"/>
        <end position="364"/>
    </location>
</feature>
<feature type="transmembrane region" description="Helical" evidence="6">
    <location>
        <begin position="376"/>
        <end position="397"/>
    </location>
</feature>
<dbReference type="Pfam" id="PF03772">
    <property type="entry name" value="Competence"/>
    <property type="match status" value="1"/>
</dbReference>
<evidence type="ECO:0000313" key="8">
    <source>
        <dbReference type="EMBL" id="KAB3530733.1"/>
    </source>
</evidence>
<comment type="caution">
    <text evidence="8">The sequence shown here is derived from an EMBL/GenBank/DDBJ whole genome shotgun (WGS) entry which is preliminary data.</text>
</comment>
<feature type="transmembrane region" description="Helical" evidence="6">
    <location>
        <begin position="37"/>
        <end position="54"/>
    </location>
</feature>
<comment type="subcellular location">
    <subcellularLocation>
        <location evidence="1">Cell membrane</location>
        <topology evidence="1">Multi-pass membrane protein</topology>
    </subcellularLocation>
</comment>
<sequence>MVMEFLLKLKKRPFLFLFIFLAMGIVFSYWIAIRVNVAFLVIIMLGALFCIITIDKKFTFFIGVILFILGIILYQLQFTQESRLVPLTKDHHYGIAKVLRDPIKGDFNWQVDIKVTKLQTNKWEMKLQEKARLLIYHDGDTPPMKGGQWIKLKDISSYEYIEGYRPEGYNLYLKSNRIDHILSASANSIEVIDTVKWNPLISSLRFKGIAEEIFDQTLGYNQGSLAKSMVFGNQGYLSEEVLKTFSRSGTAHVIAISGLHVGIIILILGRAMAWMGFSKNTGYLISLALLLIYGYIAAFPVSIIRAIAMFGVFILGYNLHRPYDSINGLSAIAFIILLFNPIAIFSVSFQLSFAATMGIILLYPKLNKLFAFVPKVIGGLLAVTISAQLATIPIIAYHFKEISIVAWLANLLIVPFMSIILGLALFSIILGILNLSFAVIINQLTNLLLSYTLWVVEFLSSFNYSSIEITNINVITFITYYIFLIVIYHLSSKRIWGTNK</sequence>
<feature type="transmembrane region" description="Helical" evidence="6">
    <location>
        <begin position="249"/>
        <end position="268"/>
    </location>
</feature>
<keyword evidence="9" id="KW-1185">Reference proteome</keyword>
<evidence type="ECO:0000256" key="6">
    <source>
        <dbReference type="SAM" id="Phobius"/>
    </source>
</evidence>
<feature type="transmembrane region" description="Helical" evidence="6">
    <location>
        <begin position="12"/>
        <end position="31"/>
    </location>
</feature>
<organism evidence="8 9">
    <name type="scientific">Alkaliphilus serpentinus</name>
    <dbReference type="NCBI Taxonomy" id="1482731"/>
    <lineage>
        <taxon>Bacteria</taxon>
        <taxon>Bacillati</taxon>
        <taxon>Bacillota</taxon>
        <taxon>Clostridia</taxon>
        <taxon>Peptostreptococcales</taxon>
        <taxon>Natronincolaceae</taxon>
        <taxon>Alkaliphilus</taxon>
    </lineage>
</organism>
<feature type="transmembrane region" description="Helical" evidence="6">
    <location>
        <begin position="59"/>
        <end position="76"/>
    </location>
</feature>
<dbReference type="AlphaFoldDB" id="A0A833HPG1"/>
<feature type="domain" description="ComEC/Rec2-related protein" evidence="7">
    <location>
        <begin position="229"/>
        <end position="491"/>
    </location>
</feature>
<dbReference type="InterPro" id="IPR052159">
    <property type="entry name" value="Competence_DNA_uptake"/>
</dbReference>
<dbReference type="PANTHER" id="PTHR30619">
    <property type="entry name" value="DNA INTERNALIZATION/COMPETENCE PROTEIN COMEC/REC2"/>
    <property type="match status" value="1"/>
</dbReference>
<evidence type="ECO:0000256" key="5">
    <source>
        <dbReference type="ARBA" id="ARBA00023136"/>
    </source>
</evidence>
<keyword evidence="3 6" id="KW-0812">Transmembrane</keyword>
<evidence type="ECO:0000256" key="2">
    <source>
        <dbReference type="ARBA" id="ARBA00022475"/>
    </source>
</evidence>
<evidence type="ECO:0000256" key="1">
    <source>
        <dbReference type="ARBA" id="ARBA00004651"/>
    </source>
</evidence>
<feature type="transmembrane region" description="Helical" evidence="6">
    <location>
        <begin position="471"/>
        <end position="490"/>
    </location>
</feature>
<keyword evidence="5 6" id="KW-0472">Membrane</keyword>
<name>A0A833HPG1_9FIRM</name>